<keyword evidence="3" id="KW-1185">Reference proteome</keyword>
<dbReference type="Pfam" id="PF03184">
    <property type="entry name" value="DDE_1"/>
    <property type="match status" value="1"/>
</dbReference>
<organism evidence="2 3">
    <name type="scientific">Pisolithus microcarpus 441</name>
    <dbReference type="NCBI Taxonomy" id="765257"/>
    <lineage>
        <taxon>Eukaryota</taxon>
        <taxon>Fungi</taxon>
        <taxon>Dikarya</taxon>
        <taxon>Basidiomycota</taxon>
        <taxon>Agaricomycotina</taxon>
        <taxon>Agaricomycetes</taxon>
        <taxon>Agaricomycetidae</taxon>
        <taxon>Boletales</taxon>
        <taxon>Sclerodermatineae</taxon>
        <taxon>Pisolithaceae</taxon>
        <taxon>Pisolithus</taxon>
    </lineage>
</organism>
<sequence length="116" mass="13197">YQQQDGNQENITVMVTICTDGETIPPLVIYKVNKILETTSTSPCHSIAHSKKGWTDGVIGWLWIEDFDKQTCIKANGRTHLLLVDGHNSHYTLEFLNYAQEHNIQILCYPSHLTLV</sequence>
<reference evidence="2 3" key="1">
    <citation type="submission" date="2014-04" db="EMBL/GenBank/DDBJ databases">
        <authorList>
            <consortium name="DOE Joint Genome Institute"/>
            <person name="Kuo A."/>
            <person name="Kohler A."/>
            <person name="Costa M.D."/>
            <person name="Nagy L.G."/>
            <person name="Floudas D."/>
            <person name="Copeland A."/>
            <person name="Barry K.W."/>
            <person name="Cichocki N."/>
            <person name="Veneault-Fourrey C."/>
            <person name="LaButti K."/>
            <person name="Lindquist E.A."/>
            <person name="Lipzen A."/>
            <person name="Lundell T."/>
            <person name="Morin E."/>
            <person name="Murat C."/>
            <person name="Sun H."/>
            <person name="Tunlid A."/>
            <person name="Henrissat B."/>
            <person name="Grigoriev I.V."/>
            <person name="Hibbett D.S."/>
            <person name="Martin F."/>
            <person name="Nordberg H.P."/>
            <person name="Cantor M.N."/>
            <person name="Hua S.X."/>
        </authorList>
    </citation>
    <scope>NUCLEOTIDE SEQUENCE [LARGE SCALE GENOMIC DNA]</scope>
    <source>
        <strain evidence="2 3">441</strain>
    </source>
</reference>
<feature type="non-terminal residue" evidence="2">
    <location>
        <position position="1"/>
    </location>
</feature>
<dbReference type="InterPro" id="IPR004875">
    <property type="entry name" value="DDE_SF_endonuclease_dom"/>
</dbReference>
<gene>
    <name evidence="2" type="ORF">PISMIDRAFT_38990</name>
</gene>
<name>A0A0D0A2Z0_9AGAM</name>
<feature type="domain" description="DDE-1" evidence="1">
    <location>
        <begin position="9"/>
        <end position="114"/>
    </location>
</feature>
<evidence type="ECO:0000259" key="1">
    <source>
        <dbReference type="Pfam" id="PF03184"/>
    </source>
</evidence>
<evidence type="ECO:0000313" key="3">
    <source>
        <dbReference type="Proteomes" id="UP000054018"/>
    </source>
</evidence>
<reference evidence="3" key="2">
    <citation type="submission" date="2015-01" db="EMBL/GenBank/DDBJ databases">
        <title>Evolutionary Origins and Diversification of the Mycorrhizal Mutualists.</title>
        <authorList>
            <consortium name="DOE Joint Genome Institute"/>
            <consortium name="Mycorrhizal Genomics Consortium"/>
            <person name="Kohler A."/>
            <person name="Kuo A."/>
            <person name="Nagy L.G."/>
            <person name="Floudas D."/>
            <person name="Copeland A."/>
            <person name="Barry K.W."/>
            <person name="Cichocki N."/>
            <person name="Veneault-Fourrey C."/>
            <person name="LaButti K."/>
            <person name="Lindquist E.A."/>
            <person name="Lipzen A."/>
            <person name="Lundell T."/>
            <person name="Morin E."/>
            <person name="Murat C."/>
            <person name="Riley R."/>
            <person name="Ohm R."/>
            <person name="Sun H."/>
            <person name="Tunlid A."/>
            <person name="Henrissat B."/>
            <person name="Grigoriev I.V."/>
            <person name="Hibbett D.S."/>
            <person name="Martin F."/>
        </authorList>
    </citation>
    <scope>NUCLEOTIDE SEQUENCE [LARGE SCALE GENOMIC DNA]</scope>
    <source>
        <strain evidence="3">441</strain>
    </source>
</reference>
<dbReference type="HOGENOM" id="CLU_013929_2_5_1"/>
<protein>
    <recommendedName>
        <fullName evidence="1">DDE-1 domain-containing protein</fullName>
    </recommendedName>
</protein>
<accession>A0A0D0A2Z0</accession>
<dbReference type="Proteomes" id="UP000054018">
    <property type="component" value="Unassembled WGS sequence"/>
</dbReference>
<dbReference type="AlphaFoldDB" id="A0A0D0A2Z0"/>
<dbReference type="OrthoDB" id="3238847at2759"/>
<proteinExistence type="predicted"/>
<dbReference type="GO" id="GO:0003676">
    <property type="term" value="F:nucleic acid binding"/>
    <property type="evidence" value="ECO:0007669"/>
    <property type="project" value="InterPro"/>
</dbReference>
<evidence type="ECO:0000313" key="2">
    <source>
        <dbReference type="EMBL" id="KIK26418.1"/>
    </source>
</evidence>
<dbReference type="EMBL" id="KN833702">
    <property type="protein sequence ID" value="KIK26418.1"/>
    <property type="molecule type" value="Genomic_DNA"/>
</dbReference>
<dbReference type="STRING" id="765257.A0A0D0A2Z0"/>
<feature type="non-terminal residue" evidence="2">
    <location>
        <position position="116"/>
    </location>
</feature>